<reference evidence="2" key="1">
    <citation type="submission" date="2020-03" db="EMBL/GenBank/DDBJ databases">
        <authorList>
            <person name="Weist P."/>
        </authorList>
    </citation>
    <scope>NUCLEOTIDE SEQUENCE</scope>
</reference>
<evidence type="ECO:0000256" key="1">
    <source>
        <dbReference type="SAM" id="MobiDB-lite"/>
    </source>
</evidence>
<keyword evidence="3" id="KW-1185">Reference proteome</keyword>
<feature type="compositionally biased region" description="Low complexity" evidence="1">
    <location>
        <begin position="75"/>
        <end position="86"/>
    </location>
</feature>
<gene>
    <name evidence="2" type="ORF">PLEPLA_LOCUS18972</name>
</gene>
<feature type="compositionally biased region" description="Basic and acidic residues" evidence="1">
    <location>
        <begin position="57"/>
        <end position="71"/>
    </location>
</feature>
<proteinExistence type="predicted"/>
<dbReference type="AlphaFoldDB" id="A0A9N7UIV7"/>
<feature type="region of interest" description="Disordered" evidence="1">
    <location>
        <begin position="1"/>
        <end position="20"/>
    </location>
</feature>
<accession>A0A9N7UIV7</accession>
<dbReference type="EMBL" id="CADEAL010001292">
    <property type="protein sequence ID" value="CAB1430976.1"/>
    <property type="molecule type" value="Genomic_DNA"/>
</dbReference>
<evidence type="ECO:0000313" key="2">
    <source>
        <dbReference type="EMBL" id="CAB1430976.1"/>
    </source>
</evidence>
<name>A0A9N7UIV7_PLEPL</name>
<evidence type="ECO:0000313" key="3">
    <source>
        <dbReference type="Proteomes" id="UP001153269"/>
    </source>
</evidence>
<protein>
    <submittedName>
        <fullName evidence="2">Uncharacterized protein</fullName>
    </submittedName>
</protein>
<organism evidence="2 3">
    <name type="scientific">Pleuronectes platessa</name>
    <name type="common">European plaice</name>
    <dbReference type="NCBI Taxonomy" id="8262"/>
    <lineage>
        <taxon>Eukaryota</taxon>
        <taxon>Metazoa</taxon>
        <taxon>Chordata</taxon>
        <taxon>Craniata</taxon>
        <taxon>Vertebrata</taxon>
        <taxon>Euteleostomi</taxon>
        <taxon>Actinopterygii</taxon>
        <taxon>Neopterygii</taxon>
        <taxon>Teleostei</taxon>
        <taxon>Neoteleostei</taxon>
        <taxon>Acanthomorphata</taxon>
        <taxon>Carangaria</taxon>
        <taxon>Pleuronectiformes</taxon>
        <taxon>Pleuronectoidei</taxon>
        <taxon>Pleuronectidae</taxon>
        <taxon>Pleuronectes</taxon>
    </lineage>
</organism>
<feature type="compositionally biased region" description="Basic and acidic residues" evidence="1">
    <location>
        <begin position="1"/>
        <end position="17"/>
    </location>
</feature>
<feature type="region of interest" description="Disordered" evidence="1">
    <location>
        <begin position="56"/>
        <end position="120"/>
    </location>
</feature>
<comment type="caution">
    <text evidence="2">The sequence shown here is derived from an EMBL/GenBank/DDBJ whole genome shotgun (WGS) entry which is preliminary data.</text>
</comment>
<dbReference type="Proteomes" id="UP001153269">
    <property type="component" value="Unassembled WGS sequence"/>
</dbReference>
<sequence length="120" mass="13076">MSSMDHHGARAASRPDDLSETVASLINVSIADVREYDLSTCDQRIEELTMHLNNTTEIRKEQDQAGQERKTLHAQVQDQQKVVDSQTGLASPDPIPLRTGPRADVIPGGVSGTETLGEQL</sequence>